<protein>
    <submittedName>
        <fullName evidence="1">Uncharacterized protein</fullName>
    </submittedName>
</protein>
<dbReference type="AlphaFoldDB" id="A0A816S2V0"/>
<sequence length="489" mass="57937">MREQVENLTRGLQSKRGRLSINAKYDLLKRKRNQLERHLGNLLSQCATVNTNRNITDTQNVNSLRSSIVEVLANIVECNLENGSAEEIEHYINELEKLAGHDYGDKLQEYKLRKLAGHDYGDKLQEYKLRKFQVKQLNKIVDFETSLLSPQDDDVQSFLIKKPESTSYYETEKNINRWEVWFWILDGKEKNFTLETFEYSILSQFLNHTYHSKIVTSFVSELLDLMEEKNVFSAVVSDIELKTHLFTDNQLNLKSRRSKMTHICEALSEAYRLIGYYPLEQRCRRAISYFREEKQRFLMKISSAYKINIRSMINHDNESSHEYFIQPIEKNNYERQRLLKRGILIFDLRKVNDGNLLKQEIKSDVKRNFACVVRLTNQHYITLFIENKQPDKFNCDIRYIYVLISTDSEIDFSMLTRFTGVMDKCVYKLSIVECPQQRSMSEDRLLHSYLNATASQWAADSECWKALKDNFYRQKFSGRENIEKLKMVY</sequence>
<dbReference type="EMBL" id="CAJNRE010009228">
    <property type="protein sequence ID" value="CAF2080279.1"/>
    <property type="molecule type" value="Genomic_DNA"/>
</dbReference>
<proteinExistence type="predicted"/>
<accession>A0A816S2V0</accession>
<name>A0A816S2V0_9BILA</name>
<evidence type="ECO:0000313" key="2">
    <source>
        <dbReference type="EMBL" id="CAF4144874.1"/>
    </source>
</evidence>
<organism evidence="1 3">
    <name type="scientific">Rotaria magnacalcarata</name>
    <dbReference type="NCBI Taxonomy" id="392030"/>
    <lineage>
        <taxon>Eukaryota</taxon>
        <taxon>Metazoa</taxon>
        <taxon>Spiralia</taxon>
        <taxon>Gnathifera</taxon>
        <taxon>Rotifera</taxon>
        <taxon>Eurotatoria</taxon>
        <taxon>Bdelloidea</taxon>
        <taxon>Philodinida</taxon>
        <taxon>Philodinidae</taxon>
        <taxon>Rotaria</taxon>
    </lineage>
</organism>
<dbReference type="Proteomes" id="UP000663824">
    <property type="component" value="Unassembled WGS sequence"/>
</dbReference>
<comment type="caution">
    <text evidence="1">The sequence shown here is derived from an EMBL/GenBank/DDBJ whole genome shotgun (WGS) entry which is preliminary data.</text>
</comment>
<reference evidence="1" key="1">
    <citation type="submission" date="2021-02" db="EMBL/GenBank/DDBJ databases">
        <authorList>
            <person name="Nowell W R."/>
        </authorList>
    </citation>
    <scope>NUCLEOTIDE SEQUENCE</scope>
</reference>
<gene>
    <name evidence="1" type="ORF">MBJ925_LOCUS18436</name>
    <name evidence="2" type="ORF">SMN809_LOCUS19449</name>
</gene>
<evidence type="ECO:0000313" key="3">
    <source>
        <dbReference type="Proteomes" id="UP000663824"/>
    </source>
</evidence>
<evidence type="ECO:0000313" key="1">
    <source>
        <dbReference type="EMBL" id="CAF2080279.1"/>
    </source>
</evidence>
<dbReference type="EMBL" id="CAJOBI010009733">
    <property type="protein sequence ID" value="CAF4144874.1"/>
    <property type="molecule type" value="Genomic_DNA"/>
</dbReference>
<dbReference type="Proteomes" id="UP000676336">
    <property type="component" value="Unassembled WGS sequence"/>
</dbReference>